<dbReference type="CDD" id="cd09272">
    <property type="entry name" value="RNase_HI_RT_Ty1"/>
    <property type="match status" value="1"/>
</dbReference>
<sequence length="749" mass="84102">MDLESTQNNDVVKLPLLSKATMRCGIPRIIANADGTSTLTISGPVTTEEKAQKRNDVKSRSMLLMALPNEHLLTFSQYKDAKTLFEAIQARFDESLDSIFNRRNKQDLETMSFDDLYNNFKIVKQEVKRTVVSSSSSRSPNMAFISSPSSTNEVNTASIQVSLVITPVSTVISPDNTANLSDATVYRTGKKITINKSDTAGYDKAKVEFFNCHKIGHFERECKSPRSQERDPKAALRDTGIFDIGCSRHMTGNRSFLLDYQEYDGGFVAFAGSSKGVSAGNRTNGIASLKIHSDTGQEGKEKTSDQEYILLPVLNTSLDVPSSNKEVVFLPKDDAGKKSIVEPTCVEGGKIDDLGCLDQQIKSTYDFEITNSTNSFNTANPTVNITRDKDGTFQRTYGEWNFSKPITVNVAGSFFSHPAALDDFFKMPNLEDTGIFDDAYDDRDEGAEADYNHLEIVIPVSPIPATRIHKYHPKEQIIREVNSVVQTRKMAKRNEAGLITFINNVKSTSTPMETYKPLSKDSDGTDVDVHLYRSMIRSLIYLTSSRPDITFVVYACSRFQVQPKVSQMHAVKRIFRYLKGHPTLGLWYPKDLPLDLIAYSDNYYVGVSLDRKSTTGGCQFLGSRLISWQCKKQIIMANSTTNAKYIAAFSCCGQVLWLQNQLLNYGYNFMQTKIHVDNESAIYVVKNPAYHSKMKHIEIRHHFIRDSYEKRLIEMVKINTDSNVADLLTKAFDVTRFQFLVASIGLLNL</sequence>
<gene>
    <name evidence="1" type="ORF">Tci_048952</name>
</gene>
<dbReference type="GO" id="GO:0003676">
    <property type="term" value="F:nucleic acid binding"/>
    <property type="evidence" value="ECO:0007669"/>
    <property type="project" value="InterPro"/>
</dbReference>
<evidence type="ECO:0000313" key="1">
    <source>
        <dbReference type="EMBL" id="GEU76974.1"/>
    </source>
</evidence>
<dbReference type="PANTHER" id="PTHR11439:SF495">
    <property type="entry name" value="REVERSE TRANSCRIPTASE, RNA-DEPENDENT DNA POLYMERASE-RELATED"/>
    <property type="match status" value="1"/>
</dbReference>
<protein>
    <submittedName>
        <fullName evidence="1">Putative ribonuclease H-like domain-containing protein</fullName>
    </submittedName>
</protein>
<organism evidence="1">
    <name type="scientific">Tanacetum cinerariifolium</name>
    <name type="common">Dalmatian daisy</name>
    <name type="synonym">Chrysanthemum cinerariifolium</name>
    <dbReference type="NCBI Taxonomy" id="118510"/>
    <lineage>
        <taxon>Eukaryota</taxon>
        <taxon>Viridiplantae</taxon>
        <taxon>Streptophyta</taxon>
        <taxon>Embryophyta</taxon>
        <taxon>Tracheophyta</taxon>
        <taxon>Spermatophyta</taxon>
        <taxon>Magnoliopsida</taxon>
        <taxon>eudicotyledons</taxon>
        <taxon>Gunneridae</taxon>
        <taxon>Pentapetalae</taxon>
        <taxon>asterids</taxon>
        <taxon>campanulids</taxon>
        <taxon>Asterales</taxon>
        <taxon>Asteraceae</taxon>
        <taxon>Asteroideae</taxon>
        <taxon>Anthemideae</taxon>
        <taxon>Anthemidinae</taxon>
        <taxon>Tanacetum</taxon>
    </lineage>
</organism>
<comment type="caution">
    <text evidence="1">The sequence shown here is derived from an EMBL/GenBank/DDBJ whole genome shotgun (WGS) entry which is preliminary data.</text>
</comment>
<name>A0A6L2MXJ1_TANCI</name>
<proteinExistence type="predicted"/>
<dbReference type="EMBL" id="BKCJ010007381">
    <property type="protein sequence ID" value="GEU76974.1"/>
    <property type="molecule type" value="Genomic_DNA"/>
</dbReference>
<reference evidence="1" key="1">
    <citation type="journal article" date="2019" name="Sci. Rep.">
        <title>Draft genome of Tanacetum cinerariifolium, the natural source of mosquito coil.</title>
        <authorList>
            <person name="Yamashiro T."/>
            <person name="Shiraishi A."/>
            <person name="Satake H."/>
            <person name="Nakayama K."/>
        </authorList>
    </citation>
    <scope>NUCLEOTIDE SEQUENCE</scope>
</reference>
<dbReference type="PANTHER" id="PTHR11439">
    <property type="entry name" value="GAG-POL-RELATED RETROTRANSPOSON"/>
    <property type="match status" value="1"/>
</dbReference>
<accession>A0A6L2MXJ1</accession>
<dbReference type="AlphaFoldDB" id="A0A6L2MXJ1"/>
<dbReference type="InterPro" id="IPR036875">
    <property type="entry name" value="Znf_CCHC_sf"/>
</dbReference>
<dbReference type="SUPFAM" id="SSF57756">
    <property type="entry name" value="Retrovirus zinc finger-like domains"/>
    <property type="match status" value="1"/>
</dbReference>
<dbReference type="GO" id="GO:0008270">
    <property type="term" value="F:zinc ion binding"/>
    <property type="evidence" value="ECO:0007669"/>
    <property type="project" value="InterPro"/>
</dbReference>